<keyword evidence="1" id="KW-0732">Signal</keyword>
<feature type="chain" id="PRO_5012454062" evidence="1">
    <location>
        <begin position="24"/>
        <end position="122"/>
    </location>
</feature>
<dbReference type="GeneID" id="63763951"/>
<dbReference type="AlphaFoldDB" id="A0A1L9T545"/>
<evidence type="ECO:0000313" key="3">
    <source>
        <dbReference type="Proteomes" id="UP000184356"/>
    </source>
</evidence>
<accession>A0A1L9T545</accession>
<dbReference type="EMBL" id="KV878594">
    <property type="protein sequence ID" value="OJJ54525.1"/>
    <property type="molecule type" value="Genomic_DNA"/>
</dbReference>
<protein>
    <submittedName>
        <fullName evidence="2">Uncharacterized protein</fullName>
    </submittedName>
</protein>
<dbReference type="RefSeq" id="XP_040698331.1">
    <property type="nucleotide sequence ID" value="XM_040847878.1"/>
</dbReference>
<dbReference type="OrthoDB" id="4520215at2759"/>
<keyword evidence="3" id="KW-1185">Reference proteome</keyword>
<sequence>MRFTDISVSMIAVLALQLGNAAAAEGAWSVEISTDDFCEDTTGWYADDAGTGCFSFEGLPPITSAKAEGLTIGSRCGFTIYAYENYDCTGDAWYLRNNYCFRTGFGDADPLKSFKVTENPCV</sequence>
<proteinExistence type="predicted"/>
<evidence type="ECO:0000313" key="2">
    <source>
        <dbReference type="EMBL" id="OJJ54525.1"/>
    </source>
</evidence>
<organism evidence="2 3">
    <name type="scientific">Aspergillus sydowii CBS 593.65</name>
    <dbReference type="NCBI Taxonomy" id="1036612"/>
    <lineage>
        <taxon>Eukaryota</taxon>
        <taxon>Fungi</taxon>
        <taxon>Dikarya</taxon>
        <taxon>Ascomycota</taxon>
        <taxon>Pezizomycotina</taxon>
        <taxon>Eurotiomycetes</taxon>
        <taxon>Eurotiomycetidae</taxon>
        <taxon>Eurotiales</taxon>
        <taxon>Aspergillaceae</taxon>
        <taxon>Aspergillus</taxon>
        <taxon>Aspergillus subgen. Nidulantes</taxon>
    </lineage>
</organism>
<dbReference type="VEuPathDB" id="FungiDB:ASPSYDRAFT_49640"/>
<evidence type="ECO:0000256" key="1">
    <source>
        <dbReference type="SAM" id="SignalP"/>
    </source>
</evidence>
<reference evidence="3" key="1">
    <citation type="journal article" date="2017" name="Genome Biol.">
        <title>Comparative genomics reveals high biological diversity and specific adaptations in the industrially and medically important fungal genus Aspergillus.</title>
        <authorList>
            <person name="de Vries R.P."/>
            <person name="Riley R."/>
            <person name="Wiebenga A."/>
            <person name="Aguilar-Osorio G."/>
            <person name="Amillis S."/>
            <person name="Uchima C.A."/>
            <person name="Anderluh G."/>
            <person name="Asadollahi M."/>
            <person name="Askin M."/>
            <person name="Barry K."/>
            <person name="Battaglia E."/>
            <person name="Bayram O."/>
            <person name="Benocci T."/>
            <person name="Braus-Stromeyer S.A."/>
            <person name="Caldana C."/>
            <person name="Canovas D."/>
            <person name="Cerqueira G.C."/>
            <person name="Chen F."/>
            <person name="Chen W."/>
            <person name="Choi C."/>
            <person name="Clum A."/>
            <person name="Dos Santos R.A."/>
            <person name="Damasio A.R."/>
            <person name="Diallinas G."/>
            <person name="Emri T."/>
            <person name="Fekete E."/>
            <person name="Flipphi M."/>
            <person name="Freyberg S."/>
            <person name="Gallo A."/>
            <person name="Gournas C."/>
            <person name="Habgood R."/>
            <person name="Hainaut M."/>
            <person name="Harispe M.L."/>
            <person name="Henrissat B."/>
            <person name="Hilden K.S."/>
            <person name="Hope R."/>
            <person name="Hossain A."/>
            <person name="Karabika E."/>
            <person name="Karaffa L."/>
            <person name="Karanyi Z."/>
            <person name="Krasevec N."/>
            <person name="Kuo A."/>
            <person name="Kusch H."/>
            <person name="LaButti K."/>
            <person name="Lagendijk E.L."/>
            <person name="Lapidus A."/>
            <person name="Levasseur A."/>
            <person name="Lindquist E."/>
            <person name="Lipzen A."/>
            <person name="Logrieco A.F."/>
            <person name="MacCabe A."/>
            <person name="Maekelae M.R."/>
            <person name="Malavazi I."/>
            <person name="Melin P."/>
            <person name="Meyer V."/>
            <person name="Mielnichuk N."/>
            <person name="Miskei M."/>
            <person name="Molnar A.P."/>
            <person name="Mule G."/>
            <person name="Ngan C.Y."/>
            <person name="Orejas M."/>
            <person name="Orosz E."/>
            <person name="Ouedraogo J.P."/>
            <person name="Overkamp K.M."/>
            <person name="Park H.-S."/>
            <person name="Perrone G."/>
            <person name="Piumi F."/>
            <person name="Punt P.J."/>
            <person name="Ram A.F."/>
            <person name="Ramon A."/>
            <person name="Rauscher S."/>
            <person name="Record E."/>
            <person name="Riano-Pachon D.M."/>
            <person name="Robert V."/>
            <person name="Roehrig J."/>
            <person name="Ruller R."/>
            <person name="Salamov A."/>
            <person name="Salih N.S."/>
            <person name="Samson R.A."/>
            <person name="Sandor E."/>
            <person name="Sanguinetti M."/>
            <person name="Schuetze T."/>
            <person name="Sepcic K."/>
            <person name="Shelest E."/>
            <person name="Sherlock G."/>
            <person name="Sophianopoulou V."/>
            <person name="Squina F.M."/>
            <person name="Sun H."/>
            <person name="Susca A."/>
            <person name="Todd R.B."/>
            <person name="Tsang A."/>
            <person name="Unkles S.E."/>
            <person name="van de Wiele N."/>
            <person name="van Rossen-Uffink D."/>
            <person name="Oliveira J.V."/>
            <person name="Vesth T.C."/>
            <person name="Visser J."/>
            <person name="Yu J.-H."/>
            <person name="Zhou M."/>
            <person name="Andersen M.R."/>
            <person name="Archer D.B."/>
            <person name="Baker S.E."/>
            <person name="Benoit I."/>
            <person name="Brakhage A.A."/>
            <person name="Braus G.H."/>
            <person name="Fischer R."/>
            <person name="Frisvad J.C."/>
            <person name="Goldman G.H."/>
            <person name="Houbraken J."/>
            <person name="Oakley B."/>
            <person name="Pocsi I."/>
            <person name="Scazzocchio C."/>
            <person name="Seiboth B."/>
            <person name="vanKuyk P.A."/>
            <person name="Wortman J."/>
            <person name="Dyer P.S."/>
            <person name="Grigoriev I.V."/>
        </authorList>
    </citation>
    <scope>NUCLEOTIDE SEQUENCE [LARGE SCALE GENOMIC DNA]</scope>
    <source>
        <strain evidence="3">CBS 593.65</strain>
    </source>
</reference>
<name>A0A1L9T545_9EURO</name>
<gene>
    <name evidence="2" type="ORF">ASPSYDRAFT_49640</name>
</gene>
<dbReference type="Proteomes" id="UP000184356">
    <property type="component" value="Unassembled WGS sequence"/>
</dbReference>
<feature type="signal peptide" evidence="1">
    <location>
        <begin position="1"/>
        <end position="23"/>
    </location>
</feature>